<protein>
    <recommendedName>
        <fullName evidence="3">Apolipoprotein A-II</fullName>
    </recommendedName>
</protein>
<name>A0A6G0ICX2_LARCR</name>
<gene>
    <name evidence="1" type="ORF">D5F01_LYC12925</name>
</gene>
<organism evidence="1 2">
    <name type="scientific">Larimichthys crocea</name>
    <name type="common">Large yellow croaker</name>
    <name type="synonym">Pseudosciaena crocea</name>
    <dbReference type="NCBI Taxonomy" id="215358"/>
    <lineage>
        <taxon>Eukaryota</taxon>
        <taxon>Metazoa</taxon>
        <taxon>Chordata</taxon>
        <taxon>Craniata</taxon>
        <taxon>Vertebrata</taxon>
        <taxon>Euteleostomi</taxon>
        <taxon>Actinopterygii</taxon>
        <taxon>Neopterygii</taxon>
        <taxon>Teleostei</taxon>
        <taxon>Neoteleostei</taxon>
        <taxon>Acanthomorphata</taxon>
        <taxon>Eupercaria</taxon>
        <taxon>Sciaenidae</taxon>
        <taxon>Larimichthys</taxon>
    </lineage>
</organism>
<comment type="caution">
    <text evidence="1">The sequence shown here is derived from an EMBL/GenBank/DDBJ whole genome shotgun (WGS) entry which is preliminary data.</text>
</comment>
<sequence length="272" mass="30011">MFHSTSVDHEEKMSTKELVFSLILLMQACGQFLAEEPTAAPTPEPPGILQRLADRARGVKETVQSIGGTVMDFAGTYYEDHIQPVADSYAEWASVPHYIILARCELRVTDNSLSEKTVTSWICTSNSTAEMNAKIALAMILALQVSMSLCDIPSPPPDLVEKYDQMKSVFYKRLITAYGKLQAAVAPLVDNVDSEKTQAVKEYIETLQTKPEFQAVAKVAVGLGEEVGPLVDRTRTAVLGLYGHYLRPRVGDALSDAIDHIKVYLNKYLPTE</sequence>
<accession>A0A6G0ICX2</accession>
<dbReference type="Proteomes" id="UP000424527">
    <property type="component" value="Unassembled WGS sequence"/>
</dbReference>
<evidence type="ECO:0000313" key="1">
    <source>
        <dbReference type="EMBL" id="KAE8289046.1"/>
    </source>
</evidence>
<evidence type="ECO:0008006" key="3">
    <source>
        <dbReference type="Google" id="ProtNLM"/>
    </source>
</evidence>
<reference evidence="1 2" key="1">
    <citation type="submission" date="2019-07" db="EMBL/GenBank/DDBJ databases">
        <title>Chromosome genome assembly for large yellow croaker.</title>
        <authorList>
            <person name="Xiao S."/>
        </authorList>
    </citation>
    <scope>NUCLEOTIDE SEQUENCE [LARGE SCALE GENOMIC DNA]</scope>
    <source>
        <strain evidence="1">JMULYC20181020</strain>
        <tissue evidence="1">Muscle</tissue>
    </source>
</reference>
<proteinExistence type="predicted"/>
<keyword evidence="2" id="KW-1185">Reference proteome</keyword>
<dbReference type="AlphaFoldDB" id="A0A6G0ICX2"/>
<dbReference type="EMBL" id="REGW02000012">
    <property type="protein sequence ID" value="KAE8289046.1"/>
    <property type="molecule type" value="Genomic_DNA"/>
</dbReference>
<evidence type="ECO:0000313" key="2">
    <source>
        <dbReference type="Proteomes" id="UP000424527"/>
    </source>
</evidence>